<dbReference type="GO" id="GO:0046872">
    <property type="term" value="F:metal ion binding"/>
    <property type="evidence" value="ECO:0007669"/>
    <property type="project" value="UniProtKB-KW"/>
</dbReference>
<reference evidence="5 6" key="1">
    <citation type="submission" date="2016-01" db="EMBL/GenBank/DDBJ databases">
        <authorList>
            <person name="Manzoor S."/>
        </authorList>
    </citation>
    <scope>NUCLEOTIDE SEQUENCE [LARGE SCALE GENOMIC DNA]</scope>
    <source>
        <strain evidence="5">Methanoculleus sp MAB1</strain>
    </source>
</reference>
<dbReference type="CDD" id="cd12107">
    <property type="entry name" value="Hemerythrin"/>
    <property type="match status" value="1"/>
</dbReference>
<dbReference type="InterPro" id="IPR012827">
    <property type="entry name" value="Hemerythrin_metal-bd"/>
</dbReference>
<evidence type="ECO:0000313" key="5">
    <source>
        <dbReference type="EMBL" id="CVK31318.1"/>
    </source>
</evidence>
<evidence type="ECO:0000259" key="4">
    <source>
        <dbReference type="Pfam" id="PF01814"/>
    </source>
</evidence>
<dbReference type="NCBIfam" id="NF002007">
    <property type="entry name" value="PRK00808.1"/>
    <property type="match status" value="1"/>
</dbReference>
<dbReference type="EMBL" id="LT158599">
    <property type="protein sequence ID" value="CVK31318.1"/>
    <property type="molecule type" value="Genomic_DNA"/>
</dbReference>
<evidence type="ECO:0000256" key="2">
    <source>
        <dbReference type="ARBA" id="ARBA00022723"/>
    </source>
</evidence>
<name>A0A0X3BGS6_9EURY</name>
<dbReference type="InterPro" id="IPR012312">
    <property type="entry name" value="Hemerythrin-like"/>
</dbReference>
<dbReference type="InterPro" id="IPR050669">
    <property type="entry name" value="Hemerythrin"/>
</dbReference>
<keyword evidence="2" id="KW-0479">Metal-binding</keyword>
<dbReference type="AlphaFoldDB" id="A0A0X3BGS6"/>
<dbReference type="Proteomes" id="UP000069850">
    <property type="component" value="Chromosome 1"/>
</dbReference>
<sequence>MRREAPSQIMAFMKWSDDLSVGVKEIDGQHQRLVSLINDLHDAMLAKRGKDVLGKVLAGLAAYTQYHFSAEEQYMQKFGYAGLAAHRREHQAFVAKVGEFAQGFEEGRLGLSIQVMNFLSQWVATHIRGSDTRYTDCFHEHGLS</sequence>
<comment type="similarity">
    <text evidence="1">Belongs to the hemerythrin family.</text>
</comment>
<accession>A0A0X3BGS6</accession>
<dbReference type="Pfam" id="PF01814">
    <property type="entry name" value="Hemerythrin"/>
    <property type="match status" value="1"/>
</dbReference>
<evidence type="ECO:0000256" key="1">
    <source>
        <dbReference type="ARBA" id="ARBA00010587"/>
    </source>
</evidence>
<protein>
    <submittedName>
        <fullName evidence="5">Hemerythrin-like metal-binding protein</fullName>
    </submittedName>
</protein>
<dbReference type="PANTHER" id="PTHR37164">
    <property type="entry name" value="BACTERIOHEMERYTHRIN"/>
    <property type="match status" value="1"/>
</dbReference>
<dbReference type="SUPFAM" id="SSF47188">
    <property type="entry name" value="Hemerythrin-like"/>
    <property type="match status" value="1"/>
</dbReference>
<evidence type="ECO:0000313" key="6">
    <source>
        <dbReference type="Proteomes" id="UP000069850"/>
    </source>
</evidence>
<dbReference type="InterPro" id="IPR035938">
    <property type="entry name" value="Hemerythrin-like_sf"/>
</dbReference>
<dbReference type="PANTHER" id="PTHR37164:SF1">
    <property type="entry name" value="BACTERIOHEMERYTHRIN"/>
    <property type="match status" value="1"/>
</dbReference>
<dbReference type="PROSITE" id="PS00550">
    <property type="entry name" value="HEMERYTHRINS"/>
    <property type="match status" value="1"/>
</dbReference>
<organism evidence="5 6">
    <name type="scientific">Methanoculleus bourgensis</name>
    <dbReference type="NCBI Taxonomy" id="83986"/>
    <lineage>
        <taxon>Archaea</taxon>
        <taxon>Methanobacteriati</taxon>
        <taxon>Methanobacteriota</taxon>
        <taxon>Stenosarchaea group</taxon>
        <taxon>Methanomicrobia</taxon>
        <taxon>Methanomicrobiales</taxon>
        <taxon>Methanomicrobiaceae</taxon>
        <taxon>Methanoculleus</taxon>
    </lineage>
</organism>
<dbReference type="InterPro" id="IPR016131">
    <property type="entry name" value="Haemerythrin_Fe_BS"/>
</dbReference>
<dbReference type="Gene3D" id="1.20.120.50">
    <property type="entry name" value="Hemerythrin-like"/>
    <property type="match status" value="1"/>
</dbReference>
<gene>
    <name evidence="5" type="ORF">MMAB1_0101</name>
</gene>
<feature type="domain" description="Hemerythrin-like" evidence="4">
    <location>
        <begin position="22"/>
        <end position="132"/>
    </location>
</feature>
<dbReference type="KEGG" id="mema:MMAB1_0101"/>
<proteinExistence type="inferred from homology"/>
<dbReference type="NCBIfam" id="TIGR02481">
    <property type="entry name" value="hemeryth_dom"/>
    <property type="match status" value="1"/>
</dbReference>
<evidence type="ECO:0000256" key="3">
    <source>
        <dbReference type="ARBA" id="ARBA00023004"/>
    </source>
</evidence>
<dbReference type="NCBIfam" id="NF033749">
    <property type="entry name" value="bact_hemeryth"/>
    <property type="match status" value="1"/>
</dbReference>
<keyword evidence="3" id="KW-0408">Iron</keyword>